<dbReference type="RefSeq" id="WP_041426034.1">
    <property type="nucleotide sequence ID" value="NZ_CP007389.1"/>
</dbReference>
<evidence type="ECO:0000313" key="2">
    <source>
        <dbReference type="Proteomes" id="UP000185490"/>
    </source>
</evidence>
<keyword evidence="2" id="KW-1185">Reference proteome</keyword>
<dbReference type="Proteomes" id="UP000185490">
    <property type="component" value="Chromosome"/>
</dbReference>
<gene>
    <name evidence="1" type="ORF">BW47_05980</name>
</gene>
<proteinExistence type="predicted"/>
<reference evidence="1 2" key="1">
    <citation type="submission" date="2014-02" db="EMBL/GenBank/DDBJ databases">
        <title>Diversity of Thermotogales isolates from hydrothermal vents.</title>
        <authorList>
            <person name="Haverkamp T.H.A."/>
            <person name="Lossouarn J."/>
            <person name="Geslin C."/>
            <person name="Nesbo C.L."/>
        </authorList>
    </citation>
    <scope>NUCLEOTIDE SEQUENCE [LARGE SCALE GENOMIC DNA]</scope>
    <source>
        <strain evidence="1 2">431</strain>
    </source>
</reference>
<accession>A0ABM6GHE7</accession>
<sequence length="93" mass="11003">MNDILKSAFVLFFDKNLKFMCESTDFTELKSYYGVDLPEYNVYLPIQLGEHRIIKINEKFVCDPFTKLKQKEERNIWDSIVVGKKYGLKVLKS</sequence>
<protein>
    <submittedName>
        <fullName evidence="1">Uncharacterized protein</fullName>
    </submittedName>
</protein>
<evidence type="ECO:0000313" key="1">
    <source>
        <dbReference type="EMBL" id="APT74888.1"/>
    </source>
</evidence>
<organism evidence="1 2">
    <name type="scientific">Thermosipho melanesiensis</name>
    <dbReference type="NCBI Taxonomy" id="46541"/>
    <lineage>
        <taxon>Bacteria</taxon>
        <taxon>Thermotogati</taxon>
        <taxon>Thermotogota</taxon>
        <taxon>Thermotogae</taxon>
        <taxon>Thermotogales</taxon>
        <taxon>Fervidobacteriaceae</taxon>
        <taxon>Thermosipho</taxon>
    </lineage>
</organism>
<name>A0ABM6GHE7_9BACT</name>
<dbReference type="EMBL" id="CP007389">
    <property type="protein sequence ID" value="APT74888.1"/>
    <property type="molecule type" value="Genomic_DNA"/>
</dbReference>